<comment type="caution">
    <text evidence="1">The sequence shown here is derived from an EMBL/GenBank/DDBJ whole genome shotgun (WGS) entry which is preliminary data.</text>
</comment>
<dbReference type="OrthoDB" id="5379188at2"/>
<keyword evidence="1" id="KW-0378">Hydrolase</keyword>
<keyword evidence="1" id="KW-0540">Nuclease</keyword>
<accession>A0A4S5DZL2</accession>
<name>A0A4S5DZL2_9MICC</name>
<keyword evidence="2" id="KW-1185">Reference proteome</keyword>
<keyword evidence="1" id="KW-0255">Endonuclease</keyword>
<reference evidence="1 2" key="1">
    <citation type="submission" date="2019-04" db="EMBL/GenBank/DDBJ databases">
        <authorList>
            <person name="Liu Q."/>
            <person name="Xin Y.-H."/>
        </authorList>
    </citation>
    <scope>NUCLEOTIDE SEQUENCE [LARGE SCALE GENOMIC DNA]</scope>
    <source>
        <strain evidence="1 2">AM23</strain>
    </source>
</reference>
<evidence type="ECO:0000313" key="2">
    <source>
        <dbReference type="Proteomes" id="UP000305233"/>
    </source>
</evidence>
<dbReference type="GO" id="GO:0004519">
    <property type="term" value="F:endonuclease activity"/>
    <property type="evidence" value="ECO:0007669"/>
    <property type="project" value="UniProtKB-KW"/>
</dbReference>
<dbReference type="Proteomes" id="UP000305233">
    <property type="component" value="Unassembled WGS sequence"/>
</dbReference>
<gene>
    <name evidence="1" type="ORF">E8P82_14885</name>
</gene>
<proteinExistence type="predicted"/>
<evidence type="ECO:0000313" key="1">
    <source>
        <dbReference type="EMBL" id="THJ64454.1"/>
    </source>
</evidence>
<organism evidence="1 2">
    <name type="scientific">Arthrobacter echini</name>
    <dbReference type="NCBI Taxonomy" id="1529066"/>
    <lineage>
        <taxon>Bacteria</taxon>
        <taxon>Bacillati</taxon>
        <taxon>Actinomycetota</taxon>
        <taxon>Actinomycetes</taxon>
        <taxon>Micrococcales</taxon>
        <taxon>Micrococcaceae</taxon>
        <taxon>Arthrobacter</taxon>
    </lineage>
</organism>
<sequence>MHSTGAIILGEEAHIVAKEKDGPRGKSPLTPAQRDDYSNLILLCSYDHTRIDKAPQEYTVEFLYETKANHEAWVRETLGSKVDANEVLWAKIVDQLPTKLGLDTWAHEIRPIFDGGPIQLAVATEERLRECALWIATRPWPKGHDRLKAAVVNIGLFLNELLNVFNEYAELLYGDNWRRYPTFYRIPVWDPERYNSLLAKYKSRRAYLSDLSLEITRYINIFGDLVREGLDPFFRQEEGHVTVLVEDLPLQYGIHIPQFAQEDLDSALVVQALFAFAESRASRSPRFQW</sequence>
<dbReference type="EMBL" id="SSWH01000032">
    <property type="protein sequence ID" value="THJ64454.1"/>
    <property type="molecule type" value="Genomic_DNA"/>
</dbReference>
<dbReference type="AlphaFoldDB" id="A0A4S5DZL2"/>
<protein>
    <submittedName>
        <fullName evidence="1">HNH endonuclease</fullName>
    </submittedName>
</protein>
<dbReference type="RefSeq" id="WP_136455834.1">
    <property type="nucleotide sequence ID" value="NZ_SSWH01000032.1"/>
</dbReference>